<accession>A0A498LAY0</accession>
<name>A0A498LAY0_LABRO</name>
<dbReference type="PANTHER" id="PTHR36466:SF1">
    <property type="entry name" value="BCL-2-LIKE PROTEIN 15"/>
    <property type="match status" value="1"/>
</dbReference>
<comment type="caution">
    <text evidence="3">The sequence shown here is derived from an EMBL/GenBank/DDBJ whole genome shotgun (WGS) entry which is preliminary data.</text>
</comment>
<evidence type="ECO:0000313" key="3">
    <source>
        <dbReference type="EMBL" id="RXN03634.1"/>
    </source>
</evidence>
<dbReference type="AlphaFoldDB" id="A0A498LAY0"/>
<sequence>MQSRVHKRDPTTDRHGGFDLLRLRPGPVHPSLDDLVVPSSPRSTISIPNLVRTPDRHSPLQPRTPELKRSASLSLPVAWITGARHCTRRELRVSALLLNLVLSSALAYNMTNSKNSFDPVKIAYKLRELGDDYDERVIRPLMKNVQSAGANQVVTVFSDSVDSLCKMWVVERAEVDSEKHLLKAAITLGLFIKKNSPDMTNVVEVAMTGFVNNRLTNWIANQGGWVSVSKKNMC</sequence>
<protein>
    <submittedName>
        <fullName evidence="3">Bcl-2 15</fullName>
    </submittedName>
</protein>
<dbReference type="InterPro" id="IPR002475">
    <property type="entry name" value="Bcl2-like"/>
</dbReference>
<dbReference type="SUPFAM" id="SSF56854">
    <property type="entry name" value="Bcl-2 inhibitors of programmed cell death"/>
    <property type="match status" value="1"/>
</dbReference>
<feature type="region of interest" description="Disordered" evidence="2">
    <location>
        <begin position="1"/>
        <end position="25"/>
    </location>
</feature>
<reference evidence="3 4" key="1">
    <citation type="submission" date="2018-03" db="EMBL/GenBank/DDBJ databases">
        <title>Draft genome sequence of Rohu Carp (Labeo rohita).</title>
        <authorList>
            <person name="Das P."/>
            <person name="Kushwaha B."/>
            <person name="Joshi C.G."/>
            <person name="Kumar D."/>
            <person name="Nagpure N.S."/>
            <person name="Sahoo L."/>
            <person name="Das S.P."/>
            <person name="Bit A."/>
            <person name="Patnaik S."/>
            <person name="Meher P.K."/>
            <person name="Jayasankar P."/>
            <person name="Koringa P.G."/>
            <person name="Patel N.V."/>
            <person name="Hinsu A.T."/>
            <person name="Kumar R."/>
            <person name="Pandey M."/>
            <person name="Agarwal S."/>
            <person name="Srivastava S."/>
            <person name="Singh M."/>
            <person name="Iquebal M.A."/>
            <person name="Jaiswal S."/>
            <person name="Angadi U.B."/>
            <person name="Kumar N."/>
            <person name="Raza M."/>
            <person name="Shah T.M."/>
            <person name="Rai A."/>
            <person name="Jena J.K."/>
        </authorList>
    </citation>
    <scope>NUCLEOTIDE SEQUENCE [LARGE SCALE GENOMIC DNA]</scope>
    <source>
        <strain evidence="3">DASCIFA01</strain>
        <tissue evidence="3">Testis</tissue>
    </source>
</reference>
<dbReference type="GO" id="GO:0006915">
    <property type="term" value="P:apoptotic process"/>
    <property type="evidence" value="ECO:0007669"/>
    <property type="project" value="UniProtKB-KW"/>
</dbReference>
<feature type="compositionally biased region" description="Basic and acidic residues" evidence="2">
    <location>
        <begin position="8"/>
        <end position="17"/>
    </location>
</feature>
<evidence type="ECO:0000313" key="4">
    <source>
        <dbReference type="Proteomes" id="UP000290572"/>
    </source>
</evidence>
<keyword evidence="1" id="KW-0053">Apoptosis</keyword>
<gene>
    <name evidence="3" type="ORF">ROHU_034383</name>
</gene>
<proteinExistence type="predicted"/>
<dbReference type="PANTHER" id="PTHR36466">
    <property type="entry name" value="BCL-2-LIKE PROTEIN 15"/>
    <property type="match status" value="1"/>
</dbReference>
<dbReference type="GO" id="GO:0042981">
    <property type="term" value="P:regulation of apoptotic process"/>
    <property type="evidence" value="ECO:0007669"/>
    <property type="project" value="InterPro"/>
</dbReference>
<dbReference type="Proteomes" id="UP000290572">
    <property type="component" value="Unassembled WGS sequence"/>
</dbReference>
<dbReference type="PROSITE" id="PS50062">
    <property type="entry name" value="BCL2_FAMILY"/>
    <property type="match status" value="1"/>
</dbReference>
<keyword evidence="4" id="KW-1185">Reference proteome</keyword>
<organism evidence="3 4">
    <name type="scientific">Labeo rohita</name>
    <name type="common">Indian major carp</name>
    <name type="synonym">Cyprinus rohita</name>
    <dbReference type="NCBI Taxonomy" id="84645"/>
    <lineage>
        <taxon>Eukaryota</taxon>
        <taxon>Metazoa</taxon>
        <taxon>Chordata</taxon>
        <taxon>Craniata</taxon>
        <taxon>Vertebrata</taxon>
        <taxon>Euteleostomi</taxon>
        <taxon>Actinopterygii</taxon>
        <taxon>Neopterygii</taxon>
        <taxon>Teleostei</taxon>
        <taxon>Ostariophysi</taxon>
        <taxon>Cypriniformes</taxon>
        <taxon>Cyprinidae</taxon>
        <taxon>Labeoninae</taxon>
        <taxon>Labeonini</taxon>
        <taxon>Labeo</taxon>
    </lineage>
</organism>
<dbReference type="InterPro" id="IPR036834">
    <property type="entry name" value="Bcl-2-like_sf"/>
</dbReference>
<dbReference type="Gene3D" id="1.10.437.10">
    <property type="entry name" value="Blc2-like"/>
    <property type="match status" value="1"/>
</dbReference>
<dbReference type="InterPro" id="IPR033543">
    <property type="entry name" value="BCL2L15"/>
</dbReference>
<dbReference type="EMBL" id="QBIY01013476">
    <property type="protein sequence ID" value="RXN03634.1"/>
    <property type="molecule type" value="Genomic_DNA"/>
</dbReference>
<feature type="region of interest" description="Disordered" evidence="2">
    <location>
        <begin position="43"/>
        <end position="67"/>
    </location>
</feature>
<evidence type="ECO:0000256" key="1">
    <source>
        <dbReference type="ARBA" id="ARBA00022703"/>
    </source>
</evidence>
<evidence type="ECO:0000256" key="2">
    <source>
        <dbReference type="SAM" id="MobiDB-lite"/>
    </source>
</evidence>